<name>A0A7S4ANN2_9STRA</name>
<reference evidence="1" key="1">
    <citation type="submission" date="2021-01" db="EMBL/GenBank/DDBJ databases">
        <authorList>
            <person name="Corre E."/>
            <person name="Pelletier E."/>
            <person name="Niang G."/>
            <person name="Scheremetjew M."/>
            <person name="Finn R."/>
            <person name="Kale V."/>
            <person name="Holt S."/>
            <person name="Cochrane G."/>
            <person name="Meng A."/>
            <person name="Brown T."/>
            <person name="Cohen L."/>
        </authorList>
    </citation>
    <scope>NUCLEOTIDE SEQUENCE</scope>
    <source>
        <strain evidence="1">10249 10 AB</strain>
    </source>
</reference>
<dbReference type="AlphaFoldDB" id="A0A7S4ANN2"/>
<evidence type="ECO:0000313" key="1">
    <source>
        <dbReference type="EMBL" id="CAE0721908.1"/>
    </source>
</evidence>
<organism evidence="1">
    <name type="scientific">Pseudo-nitzschia australis</name>
    <dbReference type="NCBI Taxonomy" id="44445"/>
    <lineage>
        <taxon>Eukaryota</taxon>
        <taxon>Sar</taxon>
        <taxon>Stramenopiles</taxon>
        <taxon>Ochrophyta</taxon>
        <taxon>Bacillariophyta</taxon>
        <taxon>Bacillariophyceae</taxon>
        <taxon>Bacillariophycidae</taxon>
        <taxon>Bacillariales</taxon>
        <taxon>Bacillariaceae</taxon>
        <taxon>Pseudo-nitzschia</taxon>
    </lineage>
</organism>
<protein>
    <submittedName>
        <fullName evidence="1">Uncharacterized protein</fullName>
    </submittedName>
</protein>
<proteinExistence type="predicted"/>
<gene>
    <name evidence="1" type="ORF">PAUS00366_LOCUS14663</name>
</gene>
<accession>A0A7S4ANN2</accession>
<sequence length="352" mass="39174">MALQGRNCDLYYDGDIEKEIKSHHLAEQCGSVVSVGSSEYSSCAKISPPSSFNNGLRRSTFDLTSFDTLATSCSDSSGCYSSPIRTSPTLRYRGRQSPSSSSQNHIYTHFREGAATQALLQLAAKSSALPPLQEVREESRTVARPLDKTKGDEGLCSPKISTGYILMPETIDSNDCDDNYGSIMSYILEGILLGHIILPLLHFTIIIERRVRSFFWKLRCTIEFHFPILSAPSSTFQQEPINFEGKELCSLLASSYMKQESIEDNEDTCCYSSSSSSSDDENIERDQDEWGHFKDFRDELADESSFVPSCTASPLPRRPMATSALSPSCIATLEALTEGQEEDDEVREDWSF</sequence>
<dbReference type="EMBL" id="HBIX01020868">
    <property type="protein sequence ID" value="CAE0721908.1"/>
    <property type="molecule type" value="Transcribed_RNA"/>
</dbReference>